<evidence type="ECO:0000313" key="3">
    <source>
        <dbReference type="Proteomes" id="UP000774326"/>
    </source>
</evidence>
<evidence type="ECO:0000256" key="1">
    <source>
        <dbReference type="SAM" id="SignalP"/>
    </source>
</evidence>
<reference evidence="2" key="1">
    <citation type="journal article" date="2021" name="Open Biol.">
        <title>Shared evolutionary footprints suggest mitochondrial oxidative damage underlies multiple complex I losses in fungi.</title>
        <authorList>
            <person name="Schikora-Tamarit M.A."/>
            <person name="Marcet-Houben M."/>
            <person name="Nosek J."/>
            <person name="Gabaldon T."/>
        </authorList>
    </citation>
    <scope>NUCLEOTIDE SEQUENCE</scope>
    <source>
        <strain evidence="2">CBS2887</strain>
    </source>
</reference>
<comment type="caution">
    <text evidence="2">The sequence shown here is derived from an EMBL/GenBank/DDBJ whole genome shotgun (WGS) entry which is preliminary data.</text>
</comment>
<protein>
    <recommendedName>
        <fullName evidence="4">Secreted protein</fullName>
    </recommendedName>
</protein>
<gene>
    <name evidence="2" type="ORF">WICPIJ_006492</name>
</gene>
<reference evidence="2" key="2">
    <citation type="submission" date="2021-01" db="EMBL/GenBank/DDBJ databases">
        <authorList>
            <person name="Schikora-Tamarit M.A."/>
        </authorList>
    </citation>
    <scope>NUCLEOTIDE SEQUENCE</scope>
    <source>
        <strain evidence="2">CBS2887</strain>
    </source>
</reference>
<keyword evidence="1" id="KW-0732">Signal</keyword>
<dbReference type="Proteomes" id="UP000774326">
    <property type="component" value="Unassembled WGS sequence"/>
</dbReference>
<dbReference type="AlphaFoldDB" id="A0A9P8Q3N7"/>
<evidence type="ECO:0000313" key="2">
    <source>
        <dbReference type="EMBL" id="KAH3682542.1"/>
    </source>
</evidence>
<accession>A0A9P8Q3N7</accession>
<evidence type="ECO:0008006" key="4">
    <source>
        <dbReference type="Google" id="ProtNLM"/>
    </source>
</evidence>
<proteinExistence type="predicted"/>
<sequence>MALLVVLLFKSLLQPGLSLNVLTVGGTDRSVTANQFRNRGELVQEREDRQGLQPNRSGLCFIVDRNQSDQPFPNTVVSLVLQVKRDPLNRSFTVSAFWMDGLQHDTGWVSVVSQLVNFKLAHLLVESLNQLILDLLRTNERSQVQSQTQVVLPDSMWHEELVQLVRVGLHRGKSPVEFS</sequence>
<organism evidence="2 3">
    <name type="scientific">Wickerhamomyces pijperi</name>
    <name type="common">Yeast</name>
    <name type="synonym">Pichia pijperi</name>
    <dbReference type="NCBI Taxonomy" id="599730"/>
    <lineage>
        <taxon>Eukaryota</taxon>
        <taxon>Fungi</taxon>
        <taxon>Dikarya</taxon>
        <taxon>Ascomycota</taxon>
        <taxon>Saccharomycotina</taxon>
        <taxon>Saccharomycetes</taxon>
        <taxon>Phaffomycetales</taxon>
        <taxon>Wickerhamomycetaceae</taxon>
        <taxon>Wickerhamomyces</taxon>
    </lineage>
</organism>
<dbReference type="EMBL" id="JAEUBG010003650">
    <property type="protein sequence ID" value="KAH3682542.1"/>
    <property type="molecule type" value="Genomic_DNA"/>
</dbReference>
<feature type="chain" id="PRO_5040352773" description="Secreted protein" evidence="1">
    <location>
        <begin position="19"/>
        <end position="179"/>
    </location>
</feature>
<keyword evidence="3" id="KW-1185">Reference proteome</keyword>
<feature type="signal peptide" evidence="1">
    <location>
        <begin position="1"/>
        <end position="18"/>
    </location>
</feature>
<name>A0A9P8Q3N7_WICPI</name>